<dbReference type="Pfam" id="PF07715">
    <property type="entry name" value="Plug"/>
    <property type="match status" value="1"/>
</dbReference>
<evidence type="ECO:0000256" key="3">
    <source>
        <dbReference type="ARBA" id="ARBA00023237"/>
    </source>
</evidence>
<dbReference type="SUPFAM" id="SSF49464">
    <property type="entry name" value="Carboxypeptidase regulatory domain-like"/>
    <property type="match status" value="1"/>
</dbReference>
<dbReference type="SUPFAM" id="SSF56935">
    <property type="entry name" value="Porins"/>
    <property type="match status" value="1"/>
</dbReference>
<sequence>MKTILLYLVLFLLPAGFLHAQSLQGRLTDEKGTPLAYANIALLRADSSLAAGAMTGTDGRFTIKAPAAGSYRLRYTAIGYRDLVSATRAISADTDLGTLALKADGKQLDEVTVQSLRPAIEQKADRLVVNVENTAMAAGNTAYAVLARTPGVLIDAEGNIQLNGRSGVTVMIDGRPTFLSARDLRTMLEGMPAENLKNIEIITNPSSKYEAEGTSGILNLNLKRQTVQGMTGAVYMGYNTNFYNSGWSTGASINMKKGGWSFFANVDLMRRVGGRNATFTRVFRGSRGINYFDQVAEANHYNEGPPTVRLGSDWQLNKRHSIGFTAYFNQNTLRQQFDTRTVMGPAPGTADLVIDARNRMMNVWQGMTGNAHYVFKLDSAGSTLTADVDGARIRNRGDADFYNYYDSVRTGKPVETDFLYQNSPNGYNIVSGRVDLTLMLPGNRRFETGVRASDVLSDNDARFYFNNTGLVPDPARTNHFRYTENIYAAYVNWSMPLSKRLTLQTGLRAEQTVSRGTQLTTGQVTNRKYTDLFPTVFLQQQVSDRYSINWSYSRRLQRPNYGNLNPFRLYRDPYTWFEGNPYLRPQYAHSFSVTQSVNKTYLFTLSYLYTKDIMSELPRIVPDSSYTIYYTGNVSSEREVGLTAVVPVKIRRWWDVQNTLTVLGDRIEFNDKGVRQVNENVFVMLQSNHTLQLPRGIRAELNGRYVGPGLTGLYQMEAYFRLDVALRKSFTKAGLDLSVNAGDVFNTHRLRFNTNIDGNINNFDQMLRFRNLNVTLRYNFRKGVKVEEQRRRNVEELNRAGG</sequence>
<keyword evidence="4" id="KW-0732">Signal</keyword>
<dbReference type="Gene3D" id="2.60.40.1120">
    <property type="entry name" value="Carboxypeptidase-like, regulatory domain"/>
    <property type="match status" value="1"/>
</dbReference>
<gene>
    <name evidence="7" type="ORF">GCM10023184_33700</name>
</gene>
<dbReference type="InterPro" id="IPR012910">
    <property type="entry name" value="Plug_dom"/>
</dbReference>
<protein>
    <submittedName>
        <fullName evidence="7">Outer membrane beta-barrel family protein</fullName>
    </submittedName>
</protein>
<evidence type="ECO:0000259" key="6">
    <source>
        <dbReference type="Pfam" id="PF14905"/>
    </source>
</evidence>
<dbReference type="RefSeq" id="WP_345256952.1">
    <property type="nucleotide sequence ID" value="NZ_BAABGY010000009.1"/>
</dbReference>
<dbReference type="InterPro" id="IPR036942">
    <property type="entry name" value="Beta-barrel_TonB_sf"/>
</dbReference>
<evidence type="ECO:0000313" key="7">
    <source>
        <dbReference type="EMBL" id="GAA4337683.1"/>
    </source>
</evidence>
<feature type="chain" id="PRO_5046611504" evidence="4">
    <location>
        <begin position="21"/>
        <end position="802"/>
    </location>
</feature>
<keyword evidence="3" id="KW-0998">Cell outer membrane</keyword>
<proteinExistence type="predicted"/>
<reference evidence="8" key="1">
    <citation type="journal article" date="2019" name="Int. J. Syst. Evol. Microbiol.">
        <title>The Global Catalogue of Microorganisms (GCM) 10K type strain sequencing project: providing services to taxonomists for standard genome sequencing and annotation.</title>
        <authorList>
            <consortium name="The Broad Institute Genomics Platform"/>
            <consortium name="The Broad Institute Genome Sequencing Center for Infectious Disease"/>
            <person name="Wu L."/>
            <person name="Ma J."/>
        </authorList>
    </citation>
    <scope>NUCLEOTIDE SEQUENCE [LARGE SCALE GENOMIC DNA]</scope>
    <source>
        <strain evidence="8">JCM 17919</strain>
    </source>
</reference>
<feature type="domain" description="TonB-dependent receptor plug" evidence="5">
    <location>
        <begin position="126"/>
        <end position="216"/>
    </location>
</feature>
<dbReference type="Pfam" id="PF14905">
    <property type="entry name" value="OMP_b-brl_3"/>
    <property type="match status" value="1"/>
</dbReference>
<dbReference type="Gene3D" id="2.170.130.10">
    <property type="entry name" value="TonB-dependent receptor, plug domain"/>
    <property type="match status" value="1"/>
</dbReference>
<feature type="signal peptide" evidence="4">
    <location>
        <begin position="1"/>
        <end position="20"/>
    </location>
</feature>
<name>A0ABP8HE72_9BACT</name>
<comment type="caution">
    <text evidence="7">The sequence shown here is derived from an EMBL/GenBank/DDBJ whole genome shotgun (WGS) entry which is preliminary data.</text>
</comment>
<comment type="subcellular location">
    <subcellularLocation>
        <location evidence="1">Cell outer membrane</location>
    </subcellularLocation>
</comment>
<evidence type="ECO:0000256" key="1">
    <source>
        <dbReference type="ARBA" id="ARBA00004442"/>
    </source>
</evidence>
<accession>A0ABP8HE72</accession>
<evidence type="ECO:0000259" key="5">
    <source>
        <dbReference type="Pfam" id="PF07715"/>
    </source>
</evidence>
<evidence type="ECO:0000313" key="8">
    <source>
        <dbReference type="Proteomes" id="UP001501725"/>
    </source>
</evidence>
<dbReference type="InterPro" id="IPR008969">
    <property type="entry name" value="CarboxyPept-like_regulatory"/>
</dbReference>
<evidence type="ECO:0000256" key="2">
    <source>
        <dbReference type="ARBA" id="ARBA00023136"/>
    </source>
</evidence>
<keyword evidence="8" id="KW-1185">Reference proteome</keyword>
<dbReference type="InterPro" id="IPR041700">
    <property type="entry name" value="OMP_b-brl_3"/>
</dbReference>
<dbReference type="Pfam" id="PF13620">
    <property type="entry name" value="CarboxypepD_reg"/>
    <property type="match status" value="1"/>
</dbReference>
<dbReference type="Gene3D" id="2.40.170.20">
    <property type="entry name" value="TonB-dependent receptor, beta-barrel domain"/>
    <property type="match status" value="1"/>
</dbReference>
<dbReference type="InterPro" id="IPR037066">
    <property type="entry name" value="Plug_dom_sf"/>
</dbReference>
<dbReference type="PANTHER" id="PTHR40980:SF4">
    <property type="entry name" value="TONB-DEPENDENT RECEPTOR-LIKE BETA-BARREL DOMAIN-CONTAINING PROTEIN"/>
    <property type="match status" value="1"/>
</dbReference>
<keyword evidence="2" id="KW-0472">Membrane</keyword>
<dbReference type="PANTHER" id="PTHR40980">
    <property type="entry name" value="PLUG DOMAIN-CONTAINING PROTEIN"/>
    <property type="match status" value="1"/>
</dbReference>
<dbReference type="Proteomes" id="UP001501725">
    <property type="component" value="Unassembled WGS sequence"/>
</dbReference>
<feature type="domain" description="Outer membrane protein beta-barrel" evidence="6">
    <location>
        <begin position="376"/>
        <end position="778"/>
    </location>
</feature>
<dbReference type="EMBL" id="BAABGY010000009">
    <property type="protein sequence ID" value="GAA4337683.1"/>
    <property type="molecule type" value="Genomic_DNA"/>
</dbReference>
<organism evidence="7 8">
    <name type="scientific">Flaviaesturariibacter amylovorans</name>
    <dbReference type="NCBI Taxonomy" id="1084520"/>
    <lineage>
        <taxon>Bacteria</taxon>
        <taxon>Pseudomonadati</taxon>
        <taxon>Bacteroidota</taxon>
        <taxon>Chitinophagia</taxon>
        <taxon>Chitinophagales</taxon>
        <taxon>Chitinophagaceae</taxon>
        <taxon>Flaviaestuariibacter</taxon>
    </lineage>
</organism>
<evidence type="ECO:0000256" key="4">
    <source>
        <dbReference type="SAM" id="SignalP"/>
    </source>
</evidence>